<sequence>MLRVEMDKADIPNVGPGEPAATIGALATPALLLDKVRLDRNLARLSSRMGRQGVVLRPHMKTAKSIDVAQRIYPSGAGPITVSTLAEAEYFAQHGFRDITYAVGLAPHTAERAMRLRKAGVDLKVLLDSREQAIILGAAARAAGVTPSAFIEIDCDGHRGGLTAEDSKLIAVAAAVAEAGVKIAGILTHAGESYGLCAPETLEAAAENERAVAVAAAARLRAAGHECPVVSVGSTPTAHFAEDLTGVTEMRAGVYMFFDLVMHGVGVCTTDDIAISVLATVIGKKPEKSWILVDAGWMALSRDRGTAAQRIDQGYGLVCDVAGKIYPNLIVSQASQEHGILAIRPGSAQALPDLSIGAKVRILPNHACATASQHELYNVISAGSDVIEARWPRMRGW</sequence>
<feature type="domain" description="D-serine dehydratase-like" evidence="3">
    <location>
        <begin position="274"/>
        <end position="381"/>
    </location>
</feature>
<name>A0A1L3F9H2_BRAJP</name>
<evidence type="ECO:0000259" key="3">
    <source>
        <dbReference type="SMART" id="SM01119"/>
    </source>
</evidence>
<dbReference type="Proteomes" id="UP000181962">
    <property type="component" value="Chromosome"/>
</dbReference>
<dbReference type="AlphaFoldDB" id="A0A1L3F9H2"/>
<dbReference type="InterPro" id="IPR051466">
    <property type="entry name" value="D-amino_acid_metab_enzyme"/>
</dbReference>
<evidence type="ECO:0000256" key="1">
    <source>
        <dbReference type="ARBA" id="ARBA00005323"/>
    </source>
</evidence>
<dbReference type="InterPro" id="IPR001608">
    <property type="entry name" value="Ala_racemase_N"/>
</dbReference>
<dbReference type="InterPro" id="IPR029066">
    <property type="entry name" value="PLP-binding_barrel"/>
</dbReference>
<dbReference type="InterPro" id="IPR042208">
    <property type="entry name" value="D-ser_dehydrat-like_sf"/>
</dbReference>
<protein>
    <submittedName>
        <fullName evidence="4">Alanine racemase</fullName>
    </submittedName>
</protein>
<dbReference type="GO" id="GO:0036088">
    <property type="term" value="P:D-serine catabolic process"/>
    <property type="evidence" value="ECO:0007669"/>
    <property type="project" value="TreeGrafter"/>
</dbReference>
<dbReference type="Gene3D" id="2.40.37.20">
    <property type="entry name" value="D-serine dehydratase-like domain"/>
    <property type="match status" value="1"/>
</dbReference>
<dbReference type="EMBL" id="CP017637">
    <property type="protein sequence ID" value="APG09966.1"/>
    <property type="molecule type" value="Genomic_DNA"/>
</dbReference>
<dbReference type="InterPro" id="IPR026956">
    <property type="entry name" value="D-ser_dehydrat-like_dom"/>
</dbReference>
<dbReference type="PANTHER" id="PTHR28004:SF2">
    <property type="entry name" value="D-SERINE DEHYDRATASE"/>
    <property type="match status" value="1"/>
</dbReference>
<comment type="similarity">
    <text evidence="1">Belongs to the DSD1 family.</text>
</comment>
<dbReference type="SUPFAM" id="SSF51419">
    <property type="entry name" value="PLP-binding barrel"/>
    <property type="match status" value="1"/>
</dbReference>
<dbReference type="RefSeq" id="WP_081369200.1">
    <property type="nucleotide sequence ID" value="NZ_CP017637.1"/>
</dbReference>
<evidence type="ECO:0000313" key="5">
    <source>
        <dbReference type="Proteomes" id="UP000181962"/>
    </source>
</evidence>
<evidence type="ECO:0000313" key="4">
    <source>
        <dbReference type="EMBL" id="APG09966.1"/>
    </source>
</evidence>
<accession>A0A1L3F9H2</accession>
<evidence type="ECO:0000256" key="2">
    <source>
        <dbReference type="ARBA" id="ARBA00023239"/>
    </source>
</evidence>
<dbReference type="Gene3D" id="3.20.20.10">
    <property type="entry name" value="Alanine racemase"/>
    <property type="match status" value="1"/>
</dbReference>
<keyword evidence="2" id="KW-0456">Lyase</keyword>
<gene>
    <name evidence="4" type="ORF">BKD09_16700</name>
</gene>
<dbReference type="Pfam" id="PF14031">
    <property type="entry name" value="D-ser_dehydrat"/>
    <property type="match status" value="1"/>
</dbReference>
<organism evidence="4 5">
    <name type="scientific">Bradyrhizobium japonicum</name>
    <dbReference type="NCBI Taxonomy" id="375"/>
    <lineage>
        <taxon>Bacteria</taxon>
        <taxon>Pseudomonadati</taxon>
        <taxon>Pseudomonadota</taxon>
        <taxon>Alphaproteobacteria</taxon>
        <taxon>Hyphomicrobiales</taxon>
        <taxon>Nitrobacteraceae</taxon>
        <taxon>Bradyrhizobium</taxon>
    </lineage>
</organism>
<dbReference type="Pfam" id="PF01168">
    <property type="entry name" value="Ala_racemase_N"/>
    <property type="match status" value="1"/>
</dbReference>
<proteinExistence type="inferred from homology"/>
<reference evidence="4 5" key="1">
    <citation type="submission" date="2016-11" db="EMBL/GenBank/DDBJ databases">
        <title>Complete Genome Sequence of Bradyrhizobium sp. strain J5, an isolated from soybean nodule in Hokkaido.</title>
        <authorList>
            <person name="Kanehara K."/>
        </authorList>
    </citation>
    <scope>NUCLEOTIDE SEQUENCE [LARGE SCALE GENOMIC DNA]</scope>
    <source>
        <strain evidence="4 5">J5</strain>
    </source>
</reference>
<dbReference type="SMART" id="SM01119">
    <property type="entry name" value="D-ser_dehydrat"/>
    <property type="match status" value="1"/>
</dbReference>
<dbReference type="GO" id="GO:0008721">
    <property type="term" value="F:D-serine ammonia-lyase activity"/>
    <property type="evidence" value="ECO:0007669"/>
    <property type="project" value="TreeGrafter"/>
</dbReference>
<dbReference type="PANTHER" id="PTHR28004">
    <property type="entry name" value="ZGC:162816-RELATED"/>
    <property type="match status" value="1"/>
</dbReference>